<dbReference type="SUPFAM" id="SSF88659">
    <property type="entry name" value="Sigma3 and sigma4 domains of RNA polymerase sigma factors"/>
    <property type="match status" value="1"/>
</dbReference>
<dbReference type="Proteomes" id="UP000019151">
    <property type="component" value="Chromosome"/>
</dbReference>
<dbReference type="InParanoid" id="W0RE30"/>
<proteinExistence type="predicted"/>
<dbReference type="GO" id="GO:0003677">
    <property type="term" value="F:DNA binding"/>
    <property type="evidence" value="ECO:0007669"/>
    <property type="project" value="InterPro"/>
</dbReference>
<evidence type="ECO:0000313" key="3">
    <source>
        <dbReference type="EMBL" id="AHG89066.1"/>
    </source>
</evidence>
<dbReference type="InterPro" id="IPR036388">
    <property type="entry name" value="WH-like_DNA-bd_sf"/>
</dbReference>
<dbReference type="GO" id="GO:0006352">
    <property type="term" value="P:DNA-templated transcription initiation"/>
    <property type="evidence" value="ECO:0007669"/>
    <property type="project" value="InterPro"/>
</dbReference>
<reference evidence="3 4" key="1">
    <citation type="journal article" date="2014" name="Genome Announc.">
        <title>Genome Sequence and Methylome of Soil Bacterium Gemmatirosa kalamazoonensis KBS708T, a Member of the Rarely Cultivated Gemmatimonadetes Phylum.</title>
        <authorList>
            <person name="Debruyn J.M."/>
            <person name="Radosevich M."/>
            <person name="Wommack K.E."/>
            <person name="Polson S.W."/>
            <person name="Hauser L.J."/>
            <person name="Fawaz M.N."/>
            <person name="Korlach J."/>
            <person name="Tsai Y.C."/>
        </authorList>
    </citation>
    <scope>NUCLEOTIDE SEQUENCE [LARGE SCALE GENOMIC DNA]</scope>
    <source>
        <strain evidence="3 4">KBS708</strain>
    </source>
</reference>
<evidence type="ECO:0000313" key="4">
    <source>
        <dbReference type="Proteomes" id="UP000019151"/>
    </source>
</evidence>
<dbReference type="RefSeq" id="WP_025410581.1">
    <property type="nucleotide sequence ID" value="NZ_CP007128.1"/>
</dbReference>
<feature type="compositionally biased region" description="Low complexity" evidence="1">
    <location>
        <begin position="283"/>
        <end position="300"/>
    </location>
</feature>
<feature type="domain" description="RNA polymerase sigma factor 70 region 4 type 2" evidence="2">
    <location>
        <begin position="184"/>
        <end position="235"/>
    </location>
</feature>
<dbReference type="NCBIfam" id="TIGR02937">
    <property type="entry name" value="sigma70-ECF"/>
    <property type="match status" value="1"/>
</dbReference>
<dbReference type="STRING" id="861299.J421_1529"/>
<dbReference type="KEGG" id="gba:J421_1529"/>
<dbReference type="InterPro" id="IPR014284">
    <property type="entry name" value="RNA_pol_sigma-70_dom"/>
</dbReference>
<dbReference type="GO" id="GO:0016987">
    <property type="term" value="F:sigma factor activity"/>
    <property type="evidence" value="ECO:0007669"/>
    <property type="project" value="InterPro"/>
</dbReference>
<dbReference type="InterPro" id="IPR013249">
    <property type="entry name" value="RNA_pol_sigma70_r4_t2"/>
</dbReference>
<gene>
    <name evidence="3" type="ORF">J421_1529</name>
</gene>
<dbReference type="OrthoDB" id="260857at2"/>
<accession>W0RE30</accession>
<dbReference type="eggNOG" id="COG1191">
    <property type="taxonomic scope" value="Bacteria"/>
</dbReference>
<dbReference type="AlphaFoldDB" id="W0RE30"/>
<dbReference type="Pfam" id="PF08281">
    <property type="entry name" value="Sigma70_r4_2"/>
    <property type="match status" value="1"/>
</dbReference>
<sequence>MTERDDYEALFLSHLPFLERALDAVARVLGMRDGDAEEFASWAKERLWEGDYRILRKWRGESRLTTYLTTVVTTLGREFRVKQWGRWRPSAAAQHNGPLAVRLETLVYRDGLRLEEAAELLRTRGETEASDHDLAVLLARLPARARPRRGDERDVSLDGLPASTVADDRVDSAESLAERRTAYEAMYEAIRRLEPLEQVVIRMHFLEGRSLADVARALDVPQKPLYRMKDRALATLAHHLTTAGITREQVRDLLGGSLPADAPETDAGRGNSLGSWPSKRSCDSSPETEGSGSSTSSSDRSGGRHP</sequence>
<dbReference type="Gene3D" id="1.10.10.10">
    <property type="entry name" value="Winged helix-like DNA-binding domain superfamily/Winged helix DNA-binding domain"/>
    <property type="match status" value="1"/>
</dbReference>
<organism evidence="3 4">
    <name type="scientific">Gemmatirosa kalamazoonensis</name>
    <dbReference type="NCBI Taxonomy" id="861299"/>
    <lineage>
        <taxon>Bacteria</taxon>
        <taxon>Pseudomonadati</taxon>
        <taxon>Gemmatimonadota</taxon>
        <taxon>Gemmatimonadia</taxon>
        <taxon>Gemmatimonadales</taxon>
        <taxon>Gemmatimonadaceae</taxon>
        <taxon>Gemmatirosa</taxon>
    </lineage>
</organism>
<dbReference type="HOGENOM" id="CLU_1080765_0_0_0"/>
<evidence type="ECO:0000259" key="2">
    <source>
        <dbReference type="Pfam" id="PF08281"/>
    </source>
</evidence>
<feature type="region of interest" description="Disordered" evidence="1">
    <location>
        <begin position="255"/>
        <end position="306"/>
    </location>
</feature>
<name>W0RE30_9BACT</name>
<evidence type="ECO:0000256" key="1">
    <source>
        <dbReference type="SAM" id="MobiDB-lite"/>
    </source>
</evidence>
<dbReference type="EMBL" id="CP007128">
    <property type="protein sequence ID" value="AHG89066.1"/>
    <property type="molecule type" value="Genomic_DNA"/>
</dbReference>
<protein>
    <submittedName>
        <fullName evidence="3">RNA polymerase sigma factor, sigma-70 family</fullName>
    </submittedName>
</protein>
<keyword evidence="4" id="KW-1185">Reference proteome</keyword>
<dbReference type="InterPro" id="IPR013324">
    <property type="entry name" value="RNA_pol_sigma_r3/r4-like"/>
</dbReference>